<proteinExistence type="predicted"/>
<sequence>MLVMKRLKRILKLRNVRQNKCHKVKKNLIKKLLISQRPAIVQLSAQLRRRKFSKSASMRNFSNLFKIRVITQSERCLSSLCNQEYYKPNF</sequence>
<reference evidence="1" key="1">
    <citation type="submission" date="2019-06" db="EMBL/GenBank/DDBJ databases">
        <authorList>
            <person name="Zheng W."/>
        </authorList>
    </citation>
    <scope>NUCLEOTIDE SEQUENCE</scope>
    <source>
        <strain evidence="1">QDHG01</strain>
    </source>
</reference>
<name>A0A8J8NW98_HALGN</name>
<gene>
    <name evidence="1" type="ORF">FGO68_gene13730</name>
</gene>
<dbReference type="Proteomes" id="UP000785679">
    <property type="component" value="Unassembled WGS sequence"/>
</dbReference>
<comment type="caution">
    <text evidence="1">The sequence shown here is derived from an EMBL/GenBank/DDBJ whole genome shotgun (WGS) entry which is preliminary data.</text>
</comment>
<dbReference type="AlphaFoldDB" id="A0A8J8NW98"/>
<keyword evidence="2" id="KW-1185">Reference proteome</keyword>
<protein>
    <submittedName>
        <fullName evidence="1">Uncharacterized protein</fullName>
    </submittedName>
</protein>
<accession>A0A8J8NW98</accession>
<dbReference type="EMBL" id="RRYP01006232">
    <property type="protein sequence ID" value="TNV81371.1"/>
    <property type="molecule type" value="Genomic_DNA"/>
</dbReference>
<evidence type="ECO:0000313" key="1">
    <source>
        <dbReference type="EMBL" id="TNV81371.1"/>
    </source>
</evidence>
<evidence type="ECO:0000313" key="2">
    <source>
        <dbReference type="Proteomes" id="UP000785679"/>
    </source>
</evidence>
<organism evidence="1 2">
    <name type="scientific">Halteria grandinella</name>
    <dbReference type="NCBI Taxonomy" id="5974"/>
    <lineage>
        <taxon>Eukaryota</taxon>
        <taxon>Sar</taxon>
        <taxon>Alveolata</taxon>
        <taxon>Ciliophora</taxon>
        <taxon>Intramacronucleata</taxon>
        <taxon>Spirotrichea</taxon>
        <taxon>Stichotrichia</taxon>
        <taxon>Sporadotrichida</taxon>
        <taxon>Halteriidae</taxon>
        <taxon>Halteria</taxon>
    </lineage>
</organism>